<keyword evidence="1" id="KW-0238">DNA-binding</keyword>
<proteinExistence type="predicted"/>
<reference evidence="3 4" key="1">
    <citation type="submission" date="2017-02" db="EMBL/GenBank/DDBJ databases">
        <title>Complete genome sequences of Mycobacterium kansasii strains isolated from rhesus macaques.</title>
        <authorList>
            <person name="Panda A."/>
            <person name="Nagaraj S."/>
            <person name="Zhao X."/>
            <person name="Tettelin H."/>
            <person name="Detolla L.J."/>
        </authorList>
    </citation>
    <scope>NUCLEOTIDE SEQUENCE [LARGE SCALE GENOMIC DNA]</scope>
    <source>
        <strain evidence="3 4">11-3469</strain>
    </source>
</reference>
<feature type="domain" description="HTH merR-type" evidence="2">
    <location>
        <begin position="7"/>
        <end position="75"/>
    </location>
</feature>
<dbReference type="GO" id="GO:0003700">
    <property type="term" value="F:DNA-binding transcription factor activity"/>
    <property type="evidence" value="ECO:0007669"/>
    <property type="project" value="InterPro"/>
</dbReference>
<dbReference type="SMART" id="SM00422">
    <property type="entry name" value="HTH_MERR"/>
    <property type="match status" value="1"/>
</dbReference>
<evidence type="ECO:0000313" key="3">
    <source>
        <dbReference type="EMBL" id="OOK67046.1"/>
    </source>
</evidence>
<sequence length="142" mass="15671">MNMASHALRIGDLADATETTAPTIRYYEDIGLLPNPTRVGGQRRYGDADVRRMTFIRRCRQFGFSVEQIRNLLEVAQDSERCCLEARQLAESHLAAIHAKLVELCALERNIAELIEAGKVECGGGPGVECCVLEGLSQPPAW</sequence>
<dbReference type="STRING" id="1768.B1T50_19050"/>
<dbReference type="PANTHER" id="PTHR30204">
    <property type="entry name" value="REDOX-CYCLING DRUG-SENSING TRANSCRIPTIONAL ACTIVATOR SOXR"/>
    <property type="match status" value="1"/>
</dbReference>
<protein>
    <submittedName>
        <fullName evidence="3">MerR regulatory family protein</fullName>
    </submittedName>
</protein>
<evidence type="ECO:0000313" key="4">
    <source>
        <dbReference type="Proteomes" id="UP000188532"/>
    </source>
</evidence>
<dbReference type="InterPro" id="IPR000551">
    <property type="entry name" value="MerR-type_HTH_dom"/>
</dbReference>
<dbReference type="InterPro" id="IPR047057">
    <property type="entry name" value="MerR_fam"/>
</dbReference>
<dbReference type="GO" id="GO:0003677">
    <property type="term" value="F:DNA binding"/>
    <property type="evidence" value="ECO:0007669"/>
    <property type="project" value="UniProtKB-KW"/>
</dbReference>
<dbReference type="PROSITE" id="PS50937">
    <property type="entry name" value="HTH_MERR_2"/>
    <property type="match status" value="1"/>
</dbReference>
<name>A0A1V3WKU3_MYCKA</name>
<dbReference type="PANTHER" id="PTHR30204:SF92">
    <property type="entry name" value="HTH-TYPE TRANSCRIPTIONAL REGULATOR ZNTR"/>
    <property type="match status" value="1"/>
</dbReference>
<organism evidence="3 4">
    <name type="scientific">Mycobacterium kansasii</name>
    <dbReference type="NCBI Taxonomy" id="1768"/>
    <lineage>
        <taxon>Bacteria</taxon>
        <taxon>Bacillati</taxon>
        <taxon>Actinomycetota</taxon>
        <taxon>Actinomycetes</taxon>
        <taxon>Mycobacteriales</taxon>
        <taxon>Mycobacteriaceae</taxon>
        <taxon>Mycobacterium</taxon>
    </lineage>
</organism>
<dbReference type="SUPFAM" id="SSF46955">
    <property type="entry name" value="Putative DNA-binding domain"/>
    <property type="match status" value="1"/>
</dbReference>
<dbReference type="Gene3D" id="1.10.1660.10">
    <property type="match status" value="1"/>
</dbReference>
<evidence type="ECO:0000256" key="1">
    <source>
        <dbReference type="ARBA" id="ARBA00023125"/>
    </source>
</evidence>
<accession>A0A1V3WKU3</accession>
<dbReference type="Proteomes" id="UP000188532">
    <property type="component" value="Unassembled WGS sequence"/>
</dbReference>
<dbReference type="CDD" id="cd04785">
    <property type="entry name" value="HTH_CadR-PbrR-like"/>
    <property type="match status" value="1"/>
</dbReference>
<gene>
    <name evidence="3" type="ORF">BZL29_7244</name>
</gene>
<dbReference type="EMBL" id="MVBN01000009">
    <property type="protein sequence ID" value="OOK67046.1"/>
    <property type="molecule type" value="Genomic_DNA"/>
</dbReference>
<comment type="caution">
    <text evidence="3">The sequence shown here is derived from an EMBL/GenBank/DDBJ whole genome shotgun (WGS) entry which is preliminary data.</text>
</comment>
<dbReference type="PRINTS" id="PR00040">
    <property type="entry name" value="HTHMERR"/>
</dbReference>
<dbReference type="InterPro" id="IPR009061">
    <property type="entry name" value="DNA-bd_dom_put_sf"/>
</dbReference>
<dbReference type="AlphaFoldDB" id="A0A1V3WKU3"/>
<dbReference type="Pfam" id="PF13411">
    <property type="entry name" value="MerR_1"/>
    <property type="match status" value="1"/>
</dbReference>
<evidence type="ECO:0000259" key="2">
    <source>
        <dbReference type="PROSITE" id="PS50937"/>
    </source>
</evidence>